<keyword evidence="2" id="KW-0472">Membrane</keyword>
<dbReference type="PROSITE" id="PS50076">
    <property type="entry name" value="DNAJ_2"/>
    <property type="match status" value="1"/>
</dbReference>
<dbReference type="GO" id="GO:0005737">
    <property type="term" value="C:cytoplasm"/>
    <property type="evidence" value="ECO:0007669"/>
    <property type="project" value="TreeGrafter"/>
</dbReference>
<accession>A0A537LCS6</accession>
<feature type="domain" description="J" evidence="3">
    <location>
        <begin position="201"/>
        <end position="264"/>
    </location>
</feature>
<organism evidence="4 5">
    <name type="scientific">Candidatus Segetimicrobium genomatis</name>
    <dbReference type="NCBI Taxonomy" id="2569760"/>
    <lineage>
        <taxon>Bacteria</taxon>
        <taxon>Bacillati</taxon>
        <taxon>Candidatus Sysuimicrobiota</taxon>
        <taxon>Candidatus Sysuimicrobiia</taxon>
        <taxon>Candidatus Sysuimicrobiales</taxon>
        <taxon>Candidatus Segetimicrobiaceae</taxon>
        <taxon>Candidatus Segetimicrobium</taxon>
    </lineage>
</organism>
<feature type="transmembrane region" description="Helical" evidence="2">
    <location>
        <begin position="156"/>
        <end position="173"/>
    </location>
</feature>
<dbReference type="CDD" id="cd06257">
    <property type="entry name" value="DnaJ"/>
    <property type="match status" value="1"/>
</dbReference>
<dbReference type="InterPro" id="IPR036869">
    <property type="entry name" value="J_dom_sf"/>
</dbReference>
<comment type="caution">
    <text evidence="4">The sequence shown here is derived from an EMBL/GenBank/DDBJ whole genome shotgun (WGS) entry which is preliminary data.</text>
</comment>
<feature type="transmembrane region" description="Helical" evidence="2">
    <location>
        <begin position="325"/>
        <end position="347"/>
    </location>
</feature>
<dbReference type="PANTHER" id="PTHR43096:SF52">
    <property type="entry name" value="DNAJ HOMOLOG 1, MITOCHONDRIAL-RELATED"/>
    <property type="match status" value="1"/>
</dbReference>
<evidence type="ECO:0000259" key="3">
    <source>
        <dbReference type="PROSITE" id="PS50076"/>
    </source>
</evidence>
<dbReference type="GO" id="GO:0051082">
    <property type="term" value="F:unfolded protein binding"/>
    <property type="evidence" value="ECO:0007669"/>
    <property type="project" value="TreeGrafter"/>
</dbReference>
<name>A0A537LCS6_9BACT</name>
<evidence type="ECO:0000313" key="5">
    <source>
        <dbReference type="Proteomes" id="UP000318661"/>
    </source>
</evidence>
<protein>
    <submittedName>
        <fullName evidence="4">J domain-containing protein</fullName>
    </submittedName>
</protein>
<dbReference type="Pfam" id="PF00226">
    <property type="entry name" value="DnaJ"/>
    <property type="match status" value="1"/>
</dbReference>
<feature type="transmembrane region" description="Helical" evidence="2">
    <location>
        <begin position="88"/>
        <end position="113"/>
    </location>
</feature>
<dbReference type="GO" id="GO:0042026">
    <property type="term" value="P:protein refolding"/>
    <property type="evidence" value="ECO:0007669"/>
    <property type="project" value="TreeGrafter"/>
</dbReference>
<reference evidence="4 5" key="1">
    <citation type="journal article" date="2019" name="Nat. Microbiol.">
        <title>Mediterranean grassland soil C-N compound turnover is dependent on rainfall and depth, and is mediated by genomically divergent microorganisms.</title>
        <authorList>
            <person name="Diamond S."/>
            <person name="Andeer P.F."/>
            <person name="Li Z."/>
            <person name="Crits-Christoph A."/>
            <person name="Burstein D."/>
            <person name="Anantharaman K."/>
            <person name="Lane K.R."/>
            <person name="Thomas B.C."/>
            <person name="Pan C."/>
            <person name="Northen T.R."/>
            <person name="Banfield J.F."/>
        </authorList>
    </citation>
    <scope>NUCLEOTIDE SEQUENCE [LARGE SCALE GENOMIC DNA]</scope>
    <source>
        <strain evidence="4">NP_2</strain>
    </source>
</reference>
<evidence type="ECO:0000313" key="4">
    <source>
        <dbReference type="EMBL" id="TMJ05819.1"/>
    </source>
</evidence>
<dbReference type="SUPFAM" id="SSF46565">
    <property type="entry name" value="Chaperone J-domain"/>
    <property type="match status" value="1"/>
</dbReference>
<gene>
    <name evidence="4" type="ORF">E6G99_09595</name>
</gene>
<dbReference type="EMBL" id="VBAJ01000238">
    <property type="protein sequence ID" value="TMJ05819.1"/>
    <property type="molecule type" value="Genomic_DNA"/>
</dbReference>
<sequence length="398" mass="43332">MRKALVGFFICVAILALTRVIPRPASRAGMVFLVAADASGQVYTTYGNYSAAETCNALLGATPAPGRGLHLECRDLGSRSIPPSTVMVVTYALAILLGPTLEALGSAVTLAMIALRGPLATHPDFWRLTQSASSVLTGGPTVWVSKWLFSSLGYQPTLLIAVVIGAAFTMSAVRGPGRPLDLPRAKARQTRKAGSFPADVDYYEVLQVHPTADVAVIKSAYRTIMRELQAHPDLGGDEEKAKVLNEAHRVLTDPDLRTEYDTGRPAADKAIDNFSPGEYTMDMRGSMYAPATNAATQQAAVRDGSWGYAGLPFIYLIAHRAWWHLLANVVGSVIPMVNIGVSLWYVFNVRRLVQATRKFESFDQYCAVQQAWDRAGKWVLFVGLLLVIARIFHPFGFM</sequence>
<evidence type="ECO:0000256" key="2">
    <source>
        <dbReference type="SAM" id="Phobius"/>
    </source>
</evidence>
<proteinExistence type="predicted"/>
<keyword evidence="1" id="KW-0143">Chaperone</keyword>
<keyword evidence="2" id="KW-1133">Transmembrane helix</keyword>
<dbReference type="InterPro" id="IPR001623">
    <property type="entry name" value="DnaJ_domain"/>
</dbReference>
<dbReference type="Gene3D" id="1.10.287.110">
    <property type="entry name" value="DnaJ domain"/>
    <property type="match status" value="1"/>
</dbReference>
<feature type="transmembrane region" description="Helical" evidence="2">
    <location>
        <begin position="378"/>
        <end position="397"/>
    </location>
</feature>
<evidence type="ECO:0000256" key="1">
    <source>
        <dbReference type="ARBA" id="ARBA00023186"/>
    </source>
</evidence>
<dbReference type="Proteomes" id="UP000318661">
    <property type="component" value="Unassembled WGS sequence"/>
</dbReference>
<dbReference type="SMART" id="SM00271">
    <property type="entry name" value="DnaJ"/>
    <property type="match status" value="1"/>
</dbReference>
<keyword evidence="2" id="KW-0812">Transmembrane</keyword>
<dbReference type="PANTHER" id="PTHR43096">
    <property type="entry name" value="DNAJ HOMOLOG 1, MITOCHONDRIAL-RELATED"/>
    <property type="match status" value="1"/>
</dbReference>
<dbReference type="AlphaFoldDB" id="A0A537LCS6"/>